<gene>
    <name evidence="1" type="ORF">UFOPK1358_00162</name>
</gene>
<evidence type="ECO:0000313" key="1">
    <source>
        <dbReference type="EMBL" id="CAB4530138.1"/>
    </source>
</evidence>
<protein>
    <submittedName>
        <fullName evidence="1">Unannotated protein</fullName>
    </submittedName>
</protein>
<dbReference type="EMBL" id="CAEZSF010000007">
    <property type="protein sequence ID" value="CAB4530138.1"/>
    <property type="molecule type" value="Genomic_DNA"/>
</dbReference>
<organism evidence="1">
    <name type="scientific">freshwater metagenome</name>
    <dbReference type="NCBI Taxonomy" id="449393"/>
    <lineage>
        <taxon>unclassified sequences</taxon>
        <taxon>metagenomes</taxon>
        <taxon>ecological metagenomes</taxon>
    </lineage>
</organism>
<name>A0A6J6AUZ2_9ZZZZ</name>
<dbReference type="AlphaFoldDB" id="A0A6J6AUZ2"/>
<sequence>MVAAVAGLVFAKAPGIGSATVVNVHQTLPEASVVPPAFRARTCHSYFVEFNSAETVAVRLVPALTHVPLQAELIVESKQYSYEVAPVLAAQDKANETA</sequence>
<reference evidence="1" key="1">
    <citation type="submission" date="2020-05" db="EMBL/GenBank/DDBJ databases">
        <authorList>
            <person name="Chiriac C."/>
            <person name="Salcher M."/>
            <person name="Ghai R."/>
            <person name="Kavagutti S V."/>
        </authorList>
    </citation>
    <scope>NUCLEOTIDE SEQUENCE</scope>
</reference>
<proteinExistence type="predicted"/>
<accession>A0A6J6AUZ2</accession>